<dbReference type="Proteomes" id="UP001161064">
    <property type="component" value="Unassembled WGS sequence"/>
</dbReference>
<sequence length="777" mass="84899">MGDFMIKMTSYKQVLSFSTVLVSAALMGSIVSNAQAQTAPDASVAPPKERDVIVVTGARQRQESAKDVPLAVQNFSAVQIKDAGIDRPADFIALTPNVSFIQTTNVGESQVHIRGVIQPRDTEPPFAYVLDGVLVPNPNAFNQELSDIASIEVIKGPIGSIYGRNAIGGAILVNTMKPRNQFEGQINAGYEIEGQEYKLGGFISGPLASNVYGRITAHISDRKGYFDNITRNTKEDPFQEQVLRGRLIIDASESVEFDLQAGWGHIDGYAFAFNNQLSFTPGFTQGVNTGDTSLPFAGNLASFNKQDRWNLSAKMTWDVADGVLSAFVAHNALDENMGGEGAADLALFGLLGPPSPVNPSPTDFFTNPALYEGYGPTDRDGSQYQERNQEDTSAEIRFTSDGQARFRYIVGAYVISFQRDILLLTGDVGFGTSIRQAPVLVNGAAGTQGTGGNNDNSAWAIFGQAAYDITPKLEASLALRYDKEERENTNTVTGPVALIGVKRKNNFDQVQPRISFRYKANDAISLYGTYGEGFRSGGFNALGSRNAILTIDGKTNTTVRDDFPKETSKSFELGFKSILLDRRLSLNGALFSTKVENAHFFQFFPFSLARVISIVQENEITGGEFDFNFLLDDNWKFFGGAGILNSKIGKNDEVPASIGKDFPFTPDHSLVLGVQYDRSISSNLDLVTRLEWNQTGKMWFDTENTKGTERPQLDLVNARIAISGDNWTASLWSRNLFDKKYNVDAVVLNVPPPAGLTFNFVTKGTPRTIGAELSFKF</sequence>
<organism evidence="16 17">
    <name type="scientific">Candidatus Phycosocius spiralis</name>
    <dbReference type="NCBI Taxonomy" id="2815099"/>
    <lineage>
        <taxon>Bacteria</taxon>
        <taxon>Pseudomonadati</taxon>
        <taxon>Pseudomonadota</taxon>
        <taxon>Alphaproteobacteria</taxon>
        <taxon>Caulobacterales</taxon>
        <taxon>Caulobacterales incertae sedis</taxon>
        <taxon>Candidatus Phycosocius</taxon>
    </lineage>
</organism>
<evidence type="ECO:0000256" key="3">
    <source>
        <dbReference type="ARBA" id="ARBA00022452"/>
    </source>
</evidence>
<accession>A0ABQ4PV64</accession>
<gene>
    <name evidence="16" type="ORF">PsB1_1015</name>
</gene>
<feature type="signal peptide" evidence="13">
    <location>
        <begin position="1"/>
        <end position="36"/>
    </location>
</feature>
<evidence type="ECO:0000256" key="4">
    <source>
        <dbReference type="ARBA" id="ARBA00022496"/>
    </source>
</evidence>
<proteinExistence type="inferred from homology"/>
<evidence type="ECO:0000256" key="7">
    <source>
        <dbReference type="ARBA" id="ARBA00023065"/>
    </source>
</evidence>
<dbReference type="Pfam" id="PF00593">
    <property type="entry name" value="TonB_dep_Rec_b-barrel"/>
    <property type="match status" value="1"/>
</dbReference>
<keyword evidence="10 11" id="KW-0998">Cell outer membrane</keyword>
<keyword evidence="13" id="KW-0732">Signal</keyword>
<evidence type="ECO:0000256" key="5">
    <source>
        <dbReference type="ARBA" id="ARBA00022692"/>
    </source>
</evidence>
<reference evidence="16" key="1">
    <citation type="submission" date="2021-05" db="EMBL/GenBank/DDBJ databases">
        <authorList>
            <person name="Tanabe Y."/>
        </authorList>
    </citation>
    <scope>NUCLEOTIDE SEQUENCE</scope>
    <source>
        <strain evidence="16">BOTRYCO-1</strain>
    </source>
</reference>
<evidence type="ECO:0000313" key="17">
    <source>
        <dbReference type="Proteomes" id="UP001161064"/>
    </source>
</evidence>
<dbReference type="InterPro" id="IPR012910">
    <property type="entry name" value="Plug_dom"/>
</dbReference>
<dbReference type="InterPro" id="IPR000531">
    <property type="entry name" value="Beta-barrel_TonB"/>
</dbReference>
<dbReference type="PANTHER" id="PTHR32552">
    <property type="entry name" value="FERRICHROME IRON RECEPTOR-RELATED"/>
    <property type="match status" value="1"/>
</dbReference>
<dbReference type="InterPro" id="IPR039426">
    <property type="entry name" value="TonB-dep_rcpt-like"/>
</dbReference>
<evidence type="ECO:0000256" key="12">
    <source>
        <dbReference type="RuleBase" id="RU003357"/>
    </source>
</evidence>
<evidence type="ECO:0000256" key="6">
    <source>
        <dbReference type="ARBA" id="ARBA00023004"/>
    </source>
</evidence>
<protein>
    <recommendedName>
        <fullName evidence="18">TonB-dependent receptor</fullName>
    </recommendedName>
</protein>
<name>A0ABQ4PV64_9PROT</name>
<feature type="chain" id="PRO_5047051422" description="TonB-dependent receptor" evidence="13">
    <location>
        <begin position="37"/>
        <end position="777"/>
    </location>
</feature>
<evidence type="ECO:0000256" key="9">
    <source>
        <dbReference type="ARBA" id="ARBA00023136"/>
    </source>
</evidence>
<dbReference type="PANTHER" id="PTHR32552:SF81">
    <property type="entry name" value="TONB-DEPENDENT OUTER MEMBRANE RECEPTOR"/>
    <property type="match status" value="1"/>
</dbReference>
<comment type="similarity">
    <text evidence="11 12">Belongs to the TonB-dependent receptor family.</text>
</comment>
<feature type="domain" description="TonB-dependent receptor-like beta-barrel" evidence="14">
    <location>
        <begin position="276"/>
        <end position="736"/>
    </location>
</feature>
<keyword evidence="9 11" id="KW-0472">Membrane</keyword>
<keyword evidence="4" id="KW-0410">Iron transport</keyword>
<comment type="caution">
    <text evidence="16">The sequence shown here is derived from an EMBL/GenBank/DDBJ whole genome shotgun (WGS) entry which is preliminary data.</text>
</comment>
<keyword evidence="8 12" id="KW-0798">TonB box</keyword>
<comment type="subcellular location">
    <subcellularLocation>
        <location evidence="1 11">Cell outer membrane</location>
        <topology evidence="1 11">Multi-pass membrane protein</topology>
    </subcellularLocation>
</comment>
<evidence type="ECO:0000256" key="13">
    <source>
        <dbReference type="SAM" id="SignalP"/>
    </source>
</evidence>
<dbReference type="InterPro" id="IPR036942">
    <property type="entry name" value="Beta-barrel_TonB_sf"/>
</dbReference>
<keyword evidence="3 11" id="KW-1134">Transmembrane beta strand</keyword>
<reference evidence="16" key="2">
    <citation type="journal article" date="2023" name="ISME Commun">
        <title>Characterization of a bloom-associated alphaproteobacterial lineage, 'Candidatus Phycosocius': insights into freshwater algal-bacterial interactions.</title>
        <authorList>
            <person name="Tanabe Y."/>
            <person name="Yamaguchi H."/>
            <person name="Yoshida M."/>
            <person name="Kai A."/>
            <person name="Okazaki Y."/>
        </authorList>
    </citation>
    <scope>NUCLEOTIDE SEQUENCE</scope>
    <source>
        <strain evidence="16">BOTRYCO-1</strain>
    </source>
</reference>
<feature type="domain" description="TonB-dependent receptor plug" evidence="15">
    <location>
        <begin position="65"/>
        <end position="170"/>
    </location>
</feature>
<keyword evidence="6" id="KW-0408">Iron</keyword>
<dbReference type="Pfam" id="PF07715">
    <property type="entry name" value="Plug"/>
    <property type="match status" value="1"/>
</dbReference>
<evidence type="ECO:0008006" key="18">
    <source>
        <dbReference type="Google" id="ProtNLM"/>
    </source>
</evidence>
<evidence type="ECO:0000256" key="8">
    <source>
        <dbReference type="ARBA" id="ARBA00023077"/>
    </source>
</evidence>
<dbReference type="Gene3D" id="2.40.170.20">
    <property type="entry name" value="TonB-dependent receptor, beta-barrel domain"/>
    <property type="match status" value="1"/>
</dbReference>
<keyword evidence="2 11" id="KW-0813">Transport</keyword>
<evidence type="ECO:0000256" key="1">
    <source>
        <dbReference type="ARBA" id="ARBA00004571"/>
    </source>
</evidence>
<evidence type="ECO:0000259" key="15">
    <source>
        <dbReference type="Pfam" id="PF07715"/>
    </source>
</evidence>
<keyword evidence="5 11" id="KW-0812">Transmembrane</keyword>
<dbReference type="EMBL" id="BPFZ01000005">
    <property type="protein sequence ID" value="GIU66861.1"/>
    <property type="molecule type" value="Genomic_DNA"/>
</dbReference>
<evidence type="ECO:0000256" key="11">
    <source>
        <dbReference type="PROSITE-ProRule" id="PRU01360"/>
    </source>
</evidence>
<keyword evidence="7" id="KW-0406">Ion transport</keyword>
<evidence type="ECO:0000259" key="14">
    <source>
        <dbReference type="Pfam" id="PF00593"/>
    </source>
</evidence>
<evidence type="ECO:0000256" key="10">
    <source>
        <dbReference type="ARBA" id="ARBA00023237"/>
    </source>
</evidence>
<evidence type="ECO:0000256" key="2">
    <source>
        <dbReference type="ARBA" id="ARBA00022448"/>
    </source>
</evidence>
<evidence type="ECO:0000313" key="16">
    <source>
        <dbReference type="EMBL" id="GIU66861.1"/>
    </source>
</evidence>
<dbReference type="SUPFAM" id="SSF56935">
    <property type="entry name" value="Porins"/>
    <property type="match status" value="1"/>
</dbReference>
<dbReference type="PROSITE" id="PS52016">
    <property type="entry name" value="TONB_DEPENDENT_REC_3"/>
    <property type="match status" value="1"/>
</dbReference>
<keyword evidence="17" id="KW-1185">Reference proteome</keyword>